<sequence length="628" mass="68798">MVLKQTSIHANFFPHGERYSTTDVNANEQSANTPAVGTTPSHSRKTSLKNKEKFETKPGQEQPQKKSFLQKIGLQKAAADPIDLQLSAHDKDNIILVDWDGEDDPTNPMNWSLRKKNLTTGMLCMMCLFIGLATAGYSSGITQMCQELGCSNEIGQVGLFLFNAAFSIVPLFLGPLSEFVGAQPVYLICYAGFVIFFIPLALAKNIGTVLVSRFLLGCFGAAGTTIIPGTLASIWKTEERGNKVALFSLVAVLGTVGAPLYNGFIAQQKGWRWIEWVQLIVNGAVLVIELIFLRETRGSVLLTRKARKLRKQTGDMRFRAAAELETPSIKALLHASTTRAAVLLVREPVVLFFSLWLAYEWALIFALFAGIPLVFQGLHGWGEGVGGLAYIAPILGTFAAWIVNFHATTLYNRARERNGGVPVPEARLYYATVGALTSTAGMFIFAFTSYRHVHWIGPEVGLFLLIAGVFFVFDAVQNYLSDFYGSEYASSAISAQGFVRNMMAASFPLFTTQMFNNLTIPYAGLLLACLLALACPLPFIFIRYGERIRASSRYAVSDEAAVKATEEKIEAGQSKDLANKQKGDIERGQGPVIGARRSRKAASRTNSVNAVPSVHQEKEVVESEVVKQ</sequence>
<feature type="transmembrane region" description="Helical" evidence="6">
    <location>
        <begin position="387"/>
        <end position="407"/>
    </location>
</feature>
<feature type="transmembrane region" description="Helical" evidence="6">
    <location>
        <begin position="244"/>
        <end position="261"/>
    </location>
</feature>
<evidence type="ECO:0000256" key="1">
    <source>
        <dbReference type="ARBA" id="ARBA00004141"/>
    </source>
</evidence>
<keyword evidence="9" id="KW-1185">Reference proteome</keyword>
<dbReference type="STRING" id="1280837.A0A316VLS8"/>
<dbReference type="Gene3D" id="1.20.1250.20">
    <property type="entry name" value="MFS general substrate transporter like domains"/>
    <property type="match status" value="1"/>
</dbReference>
<evidence type="ECO:0000259" key="7">
    <source>
        <dbReference type="PROSITE" id="PS50850"/>
    </source>
</evidence>
<feature type="transmembrane region" description="Helical" evidence="6">
    <location>
        <begin position="428"/>
        <end position="450"/>
    </location>
</feature>
<evidence type="ECO:0000256" key="5">
    <source>
        <dbReference type="SAM" id="MobiDB-lite"/>
    </source>
</evidence>
<feature type="domain" description="Major facilitator superfamily (MFS) profile" evidence="7">
    <location>
        <begin position="119"/>
        <end position="546"/>
    </location>
</feature>
<dbReference type="PANTHER" id="PTHR23502:SF45">
    <property type="entry name" value="MAJOR FACILITATOR SUPERFAMILY (MFS) PROFILE DOMAIN-CONTAINING PROTEIN"/>
    <property type="match status" value="1"/>
</dbReference>
<dbReference type="FunFam" id="1.20.1250.20:FF:000082">
    <property type="entry name" value="MFS multidrug transporter, putative"/>
    <property type="match status" value="1"/>
</dbReference>
<feature type="compositionally biased region" description="Basic and acidic residues" evidence="5">
    <location>
        <begin position="615"/>
        <end position="628"/>
    </location>
</feature>
<proteinExistence type="predicted"/>
<dbReference type="InterPro" id="IPR011701">
    <property type="entry name" value="MFS"/>
</dbReference>
<dbReference type="GO" id="GO:0005886">
    <property type="term" value="C:plasma membrane"/>
    <property type="evidence" value="ECO:0007669"/>
    <property type="project" value="TreeGrafter"/>
</dbReference>
<evidence type="ECO:0000256" key="6">
    <source>
        <dbReference type="SAM" id="Phobius"/>
    </source>
</evidence>
<dbReference type="InterPro" id="IPR020846">
    <property type="entry name" value="MFS_dom"/>
</dbReference>
<feature type="transmembrane region" description="Helical" evidence="6">
    <location>
        <begin position="157"/>
        <end position="173"/>
    </location>
</feature>
<evidence type="ECO:0000313" key="9">
    <source>
        <dbReference type="Proteomes" id="UP000245771"/>
    </source>
</evidence>
<dbReference type="InterPro" id="IPR036259">
    <property type="entry name" value="MFS_trans_sf"/>
</dbReference>
<feature type="compositionally biased region" description="Basic and acidic residues" evidence="5">
    <location>
        <begin position="577"/>
        <end position="587"/>
    </location>
</feature>
<feature type="region of interest" description="Disordered" evidence="5">
    <location>
        <begin position="573"/>
        <end position="628"/>
    </location>
</feature>
<dbReference type="CDD" id="cd17323">
    <property type="entry name" value="MFS_Tpo1_MDR_like"/>
    <property type="match status" value="1"/>
</dbReference>
<feature type="transmembrane region" description="Helical" evidence="6">
    <location>
        <begin position="522"/>
        <end position="544"/>
    </location>
</feature>
<dbReference type="RefSeq" id="XP_025358779.1">
    <property type="nucleotide sequence ID" value="XM_025496941.1"/>
</dbReference>
<name>A0A316VLS8_9BASI</name>
<dbReference type="GO" id="GO:0022857">
    <property type="term" value="F:transmembrane transporter activity"/>
    <property type="evidence" value="ECO:0007669"/>
    <property type="project" value="InterPro"/>
</dbReference>
<feature type="transmembrane region" description="Helical" evidence="6">
    <location>
        <begin position="185"/>
        <end position="202"/>
    </location>
</feature>
<dbReference type="AlphaFoldDB" id="A0A316VLS8"/>
<comment type="subcellular location">
    <subcellularLocation>
        <location evidence="1">Membrane</location>
        <topology evidence="1">Multi-pass membrane protein</topology>
    </subcellularLocation>
</comment>
<feature type="compositionally biased region" description="Basic and acidic residues" evidence="5">
    <location>
        <begin position="49"/>
        <end position="58"/>
    </location>
</feature>
<dbReference type="Pfam" id="PF07690">
    <property type="entry name" value="MFS_1"/>
    <property type="match status" value="1"/>
</dbReference>
<dbReference type="PROSITE" id="PS50850">
    <property type="entry name" value="MFS"/>
    <property type="match status" value="1"/>
</dbReference>
<dbReference type="GeneID" id="37018722"/>
<feature type="transmembrane region" description="Helical" evidence="6">
    <location>
        <begin position="118"/>
        <end position="137"/>
    </location>
</feature>
<keyword evidence="4 6" id="KW-0472">Membrane</keyword>
<dbReference type="Proteomes" id="UP000245771">
    <property type="component" value="Unassembled WGS sequence"/>
</dbReference>
<evidence type="ECO:0000256" key="4">
    <source>
        <dbReference type="ARBA" id="ARBA00023136"/>
    </source>
</evidence>
<feature type="transmembrane region" description="Helical" evidence="6">
    <location>
        <begin position="349"/>
        <end position="375"/>
    </location>
</feature>
<dbReference type="SUPFAM" id="SSF103473">
    <property type="entry name" value="MFS general substrate transporter"/>
    <property type="match status" value="1"/>
</dbReference>
<feature type="region of interest" description="Disordered" evidence="5">
    <location>
        <begin position="29"/>
        <end position="65"/>
    </location>
</feature>
<dbReference type="InParanoid" id="A0A316VLS8"/>
<dbReference type="OrthoDB" id="5376138at2759"/>
<organism evidence="8 9">
    <name type="scientific">Meira miltonrushii</name>
    <dbReference type="NCBI Taxonomy" id="1280837"/>
    <lineage>
        <taxon>Eukaryota</taxon>
        <taxon>Fungi</taxon>
        <taxon>Dikarya</taxon>
        <taxon>Basidiomycota</taxon>
        <taxon>Ustilaginomycotina</taxon>
        <taxon>Exobasidiomycetes</taxon>
        <taxon>Exobasidiales</taxon>
        <taxon>Brachybasidiaceae</taxon>
        <taxon>Meira</taxon>
    </lineage>
</organism>
<keyword evidence="2 6" id="KW-0812">Transmembrane</keyword>
<evidence type="ECO:0000256" key="3">
    <source>
        <dbReference type="ARBA" id="ARBA00022989"/>
    </source>
</evidence>
<reference evidence="8 9" key="1">
    <citation type="journal article" date="2018" name="Mol. Biol. Evol.">
        <title>Broad Genomic Sampling Reveals a Smut Pathogenic Ancestry of the Fungal Clade Ustilaginomycotina.</title>
        <authorList>
            <person name="Kijpornyongpan T."/>
            <person name="Mondo S.J."/>
            <person name="Barry K."/>
            <person name="Sandor L."/>
            <person name="Lee J."/>
            <person name="Lipzen A."/>
            <person name="Pangilinan J."/>
            <person name="LaButti K."/>
            <person name="Hainaut M."/>
            <person name="Henrissat B."/>
            <person name="Grigoriev I.V."/>
            <person name="Spatafora J.W."/>
            <person name="Aime M.C."/>
        </authorList>
    </citation>
    <scope>NUCLEOTIDE SEQUENCE [LARGE SCALE GENOMIC DNA]</scope>
    <source>
        <strain evidence="8 9">MCA 3882</strain>
    </source>
</reference>
<protein>
    <submittedName>
        <fullName evidence="8">MFS general substrate transporter</fullName>
    </submittedName>
</protein>
<feature type="transmembrane region" description="Helical" evidence="6">
    <location>
        <begin position="456"/>
        <end position="476"/>
    </location>
</feature>
<gene>
    <name evidence="8" type="ORF">FA14DRAFT_131937</name>
</gene>
<keyword evidence="3 6" id="KW-1133">Transmembrane helix</keyword>
<evidence type="ECO:0000313" key="8">
    <source>
        <dbReference type="EMBL" id="PWN38477.1"/>
    </source>
</evidence>
<feature type="compositionally biased region" description="Polar residues" evidence="5">
    <location>
        <begin position="29"/>
        <end position="41"/>
    </location>
</feature>
<feature type="transmembrane region" description="Helical" evidence="6">
    <location>
        <begin position="214"/>
        <end position="232"/>
    </location>
</feature>
<accession>A0A316VLS8</accession>
<dbReference type="PANTHER" id="PTHR23502">
    <property type="entry name" value="MAJOR FACILITATOR SUPERFAMILY"/>
    <property type="match status" value="1"/>
</dbReference>
<dbReference type="EMBL" id="KZ819602">
    <property type="protein sequence ID" value="PWN38477.1"/>
    <property type="molecule type" value="Genomic_DNA"/>
</dbReference>
<evidence type="ECO:0000256" key="2">
    <source>
        <dbReference type="ARBA" id="ARBA00022692"/>
    </source>
</evidence>